<dbReference type="OrthoDB" id="5587740at2759"/>
<name>A0A9W6YND3_AMBMO</name>
<dbReference type="InterPro" id="IPR034600">
    <property type="entry name" value="Ribosomal_bL31m"/>
</dbReference>
<proteinExistence type="predicted"/>
<feature type="domain" description="Ribosomal protein bL31m N-terminal" evidence="1">
    <location>
        <begin position="36"/>
        <end position="95"/>
    </location>
</feature>
<evidence type="ECO:0000313" key="3">
    <source>
        <dbReference type="Proteomes" id="UP001165063"/>
    </source>
</evidence>
<evidence type="ECO:0000259" key="1">
    <source>
        <dbReference type="Pfam" id="PF21492"/>
    </source>
</evidence>
<keyword evidence="3" id="KW-1185">Reference proteome</keyword>
<dbReference type="PANTHER" id="PTHR28174">
    <property type="entry name" value="54S RIBOSOMAL PROTEIN L36, MITOCHONDRIAL"/>
    <property type="match status" value="1"/>
</dbReference>
<dbReference type="AlphaFoldDB" id="A0A9W6YND3"/>
<dbReference type="GO" id="GO:0032543">
    <property type="term" value="P:mitochondrial translation"/>
    <property type="evidence" value="ECO:0007669"/>
    <property type="project" value="InterPro"/>
</dbReference>
<dbReference type="InterPro" id="IPR048874">
    <property type="entry name" value="Ribosomal_bL31m_N"/>
</dbReference>
<gene>
    <name evidence="2" type="ORF">Amon01_000145700</name>
</gene>
<dbReference type="PANTHER" id="PTHR28174:SF1">
    <property type="entry name" value="LARGE RIBOSOMAL SUBUNIT PROTEIN BL31M"/>
    <property type="match status" value="1"/>
</dbReference>
<dbReference type="GO" id="GO:0005762">
    <property type="term" value="C:mitochondrial large ribosomal subunit"/>
    <property type="evidence" value="ECO:0007669"/>
    <property type="project" value="InterPro"/>
</dbReference>
<dbReference type="Gene3D" id="6.20.130.10">
    <property type="match status" value="1"/>
</dbReference>
<organism evidence="2 3">
    <name type="scientific">Ambrosiozyma monospora</name>
    <name type="common">Yeast</name>
    <name type="synonym">Endomycopsis monosporus</name>
    <dbReference type="NCBI Taxonomy" id="43982"/>
    <lineage>
        <taxon>Eukaryota</taxon>
        <taxon>Fungi</taxon>
        <taxon>Dikarya</taxon>
        <taxon>Ascomycota</taxon>
        <taxon>Saccharomycotina</taxon>
        <taxon>Pichiomycetes</taxon>
        <taxon>Pichiales</taxon>
        <taxon>Pichiaceae</taxon>
        <taxon>Ambrosiozyma</taxon>
    </lineage>
</organism>
<accession>A0A9W6YND3</accession>
<evidence type="ECO:0000313" key="2">
    <source>
        <dbReference type="EMBL" id="GMG20732.1"/>
    </source>
</evidence>
<comment type="caution">
    <text evidence="2">The sequence shown here is derived from an EMBL/GenBank/DDBJ whole genome shotgun (WGS) entry which is preliminary data.</text>
</comment>
<reference evidence="2" key="1">
    <citation type="submission" date="2023-04" db="EMBL/GenBank/DDBJ databases">
        <title>Ambrosiozyma monospora NBRC 1965.</title>
        <authorList>
            <person name="Ichikawa N."/>
            <person name="Sato H."/>
            <person name="Tonouchi N."/>
        </authorList>
    </citation>
    <scope>NUCLEOTIDE SEQUENCE</scope>
    <source>
        <strain evidence="2">NBRC 1965</strain>
    </source>
</reference>
<dbReference type="Proteomes" id="UP001165063">
    <property type="component" value="Unassembled WGS sequence"/>
</dbReference>
<dbReference type="GO" id="GO:0003735">
    <property type="term" value="F:structural constituent of ribosome"/>
    <property type="evidence" value="ECO:0007669"/>
    <property type="project" value="InterPro"/>
</dbReference>
<sequence>MFSTTVKQQIKTPTTTTISKLITRGYAGRPQVASALPSRPLKRIRVGKARPAIYHKFNCKVELSDGSVILRQSQFPRDELRMITDQRNNPIWNRSKPDVSLLDAEAKGKLNKFKNKFAAFEQSGKTEEEIEKIKQQEAEERKIRLETGAAASSAKEDAETDDFFDMLSNNYSEEKLGGNLAAKKKSKK</sequence>
<dbReference type="EMBL" id="BSXU01000455">
    <property type="protein sequence ID" value="GMG20732.1"/>
    <property type="molecule type" value="Genomic_DNA"/>
</dbReference>
<protein>
    <submittedName>
        <fullName evidence="2">Unnamed protein product</fullName>
    </submittedName>
</protein>
<dbReference type="Pfam" id="PF21492">
    <property type="entry name" value="bL31_N"/>
    <property type="match status" value="1"/>
</dbReference>